<dbReference type="Pfam" id="PF05547">
    <property type="entry name" value="Peptidase_M6"/>
    <property type="match status" value="1"/>
</dbReference>
<evidence type="ECO:0000313" key="4">
    <source>
        <dbReference type="Proteomes" id="UP000054383"/>
    </source>
</evidence>
<dbReference type="GO" id="GO:0006508">
    <property type="term" value="P:proteolysis"/>
    <property type="evidence" value="ECO:0007669"/>
    <property type="project" value="InterPro"/>
</dbReference>
<evidence type="ECO:0000259" key="2">
    <source>
        <dbReference type="Pfam" id="PF05547"/>
    </source>
</evidence>
<dbReference type="NCBIfam" id="TIGR03296">
    <property type="entry name" value="M6dom_TIGR03296"/>
    <property type="match status" value="1"/>
</dbReference>
<dbReference type="InterPro" id="IPR008757">
    <property type="entry name" value="Peptidase_M6-like_domain"/>
</dbReference>
<dbReference type="AlphaFoldDB" id="A0A0U1M8I4"/>
<keyword evidence="4" id="KW-1185">Reference proteome</keyword>
<gene>
    <name evidence="3" type="ORF">PISL3812_08969</name>
</gene>
<accession>A0A0U1M8I4</accession>
<dbReference type="SUPFAM" id="SSF55486">
    <property type="entry name" value="Metalloproteases ('zincins'), catalytic domain"/>
    <property type="match status" value="1"/>
</dbReference>
<organism evidence="3 4">
    <name type="scientific">Talaromyces islandicus</name>
    <name type="common">Penicillium islandicum</name>
    <dbReference type="NCBI Taxonomy" id="28573"/>
    <lineage>
        <taxon>Eukaryota</taxon>
        <taxon>Fungi</taxon>
        <taxon>Dikarya</taxon>
        <taxon>Ascomycota</taxon>
        <taxon>Pezizomycotina</taxon>
        <taxon>Eurotiomycetes</taxon>
        <taxon>Eurotiomycetidae</taxon>
        <taxon>Eurotiales</taxon>
        <taxon>Trichocomaceae</taxon>
        <taxon>Talaromyces</taxon>
        <taxon>Talaromyces sect. Islandici</taxon>
    </lineage>
</organism>
<protein>
    <recommendedName>
        <fullName evidence="2">Peptidase M6-like domain-containing protein</fullName>
    </recommendedName>
</protein>
<reference evidence="3 4" key="1">
    <citation type="submission" date="2015-04" db="EMBL/GenBank/DDBJ databases">
        <authorList>
            <person name="Syromyatnikov M.Y."/>
            <person name="Popov V.N."/>
        </authorList>
    </citation>
    <scope>NUCLEOTIDE SEQUENCE [LARGE SCALE GENOMIC DNA]</scope>
    <source>
        <strain evidence="3">WF-38-12</strain>
    </source>
</reference>
<dbReference type="Proteomes" id="UP000054383">
    <property type="component" value="Unassembled WGS sequence"/>
</dbReference>
<dbReference type="OrthoDB" id="9986966at2759"/>
<feature type="domain" description="Peptidase M6-like" evidence="2">
    <location>
        <begin position="111"/>
        <end position="308"/>
    </location>
</feature>
<sequence>MTSGHECEESKPCPVPPHPDLLARLRYEPTSVTAPSITTQIPGRSSFSASTGTRTGLNDGCIFPESHFETAVSASRLSRAALERTPLRGTIRAAVVLVDFQDKKMGENAAQYFKDLFFSTGKIDTGSVAEYYNEVSGGKISLSGEVVGPLRMPHKLSAYAHGDSGMTDATPNAQTMAADALDAAKGQVNFAPYDNDHNGYVDAFVVVHAGQGAEETGRKDDLWSLKWTLPAVTGVNGVNIFAFLTIPEDAKAGVAAHELGHLLFGWPDLYDIDYSSEGAGNWCLMAGGSWGGSPPGVKPCHPSAWCKATQGWVDKVVDTHTQSIKLDAVEDKLQVHRLWKSGDNASQEYFLLENREPIGFDQSLPGFGLLVWHIDDSQDDNHDERHYKVGLMQADALNQLGTRAGRGDPGDPFPGSTGNKNFTFRSNPSSRSHTGQDSKVSITNISAPAPTMTMDIAVI</sequence>
<dbReference type="GO" id="GO:0008233">
    <property type="term" value="F:peptidase activity"/>
    <property type="evidence" value="ECO:0007669"/>
    <property type="project" value="InterPro"/>
</dbReference>
<name>A0A0U1M8I4_TALIS</name>
<dbReference type="PANTHER" id="PTHR41775:SF1">
    <property type="entry name" value="PEPTIDASE M6-LIKE DOMAIN-CONTAINING PROTEIN"/>
    <property type="match status" value="1"/>
</dbReference>
<evidence type="ECO:0000313" key="3">
    <source>
        <dbReference type="EMBL" id="CRG91915.1"/>
    </source>
</evidence>
<evidence type="ECO:0000256" key="1">
    <source>
        <dbReference type="SAM" id="MobiDB-lite"/>
    </source>
</evidence>
<feature type="region of interest" description="Disordered" evidence="1">
    <location>
        <begin position="401"/>
        <end position="446"/>
    </location>
</feature>
<dbReference type="OMA" id="NTDENHY"/>
<dbReference type="EMBL" id="CVMT01000010">
    <property type="protein sequence ID" value="CRG91915.1"/>
    <property type="molecule type" value="Genomic_DNA"/>
</dbReference>
<dbReference type="PANTHER" id="PTHR41775">
    <property type="entry name" value="SECRETED PROTEIN-RELATED"/>
    <property type="match status" value="1"/>
</dbReference>
<dbReference type="STRING" id="28573.A0A0U1M8I4"/>
<feature type="compositionally biased region" description="Polar residues" evidence="1">
    <location>
        <begin position="416"/>
        <end position="446"/>
    </location>
</feature>
<proteinExistence type="predicted"/>